<dbReference type="SUPFAM" id="SSF88713">
    <property type="entry name" value="Glycoside hydrolase/deacetylase"/>
    <property type="match status" value="1"/>
</dbReference>
<comment type="similarity">
    <text evidence="2 12">Belongs to the disproportionating enzyme family.</text>
</comment>
<dbReference type="Pfam" id="PF02446">
    <property type="entry name" value="Glyco_hydro_77"/>
    <property type="match status" value="1"/>
</dbReference>
<dbReference type="Gene3D" id="3.20.20.80">
    <property type="entry name" value="Glycosidases"/>
    <property type="match status" value="1"/>
</dbReference>
<dbReference type="InterPro" id="IPR027291">
    <property type="entry name" value="Glyco_hydro_38_N_sf"/>
</dbReference>
<evidence type="ECO:0000256" key="7">
    <source>
        <dbReference type="ARBA" id="ARBA00022679"/>
    </source>
</evidence>
<comment type="similarity">
    <text evidence="3 11">Belongs to the glycosyl hydrolase 57 family.</text>
</comment>
<dbReference type="CDD" id="cd10796">
    <property type="entry name" value="GH57N_APU"/>
    <property type="match status" value="1"/>
</dbReference>
<dbReference type="InterPro" id="IPR017853">
    <property type="entry name" value="GH"/>
</dbReference>
<evidence type="ECO:0000256" key="11">
    <source>
        <dbReference type="RuleBase" id="RU361196"/>
    </source>
</evidence>
<evidence type="ECO:0000259" key="13">
    <source>
        <dbReference type="Pfam" id="PF03065"/>
    </source>
</evidence>
<evidence type="ECO:0000256" key="3">
    <source>
        <dbReference type="ARBA" id="ARBA00006821"/>
    </source>
</evidence>
<evidence type="ECO:0000256" key="10">
    <source>
        <dbReference type="ARBA" id="ARBA00031501"/>
    </source>
</evidence>
<dbReference type="Proteomes" id="UP001254608">
    <property type="component" value="Unassembled WGS sequence"/>
</dbReference>
<protein>
    <recommendedName>
        <fullName evidence="5 12">4-alpha-glucanotransferase</fullName>
        <ecNumber evidence="4 12">2.4.1.25</ecNumber>
    </recommendedName>
    <alternativeName>
        <fullName evidence="9 12">Amylomaltase</fullName>
    </alternativeName>
    <alternativeName>
        <fullName evidence="10 12">Disproportionating enzyme</fullName>
    </alternativeName>
</protein>
<gene>
    <name evidence="14" type="primary">malQ</name>
    <name evidence="14" type="ORF">RM530_06245</name>
</gene>
<organism evidence="14 15">
    <name type="scientific">Banduia mediterranea</name>
    <dbReference type="NCBI Taxonomy" id="3075609"/>
    <lineage>
        <taxon>Bacteria</taxon>
        <taxon>Pseudomonadati</taxon>
        <taxon>Pseudomonadota</taxon>
        <taxon>Gammaproteobacteria</taxon>
        <taxon>Nevskiales</taxon>
        <taxon>Algiphilaceae</taxon>
        <taxon>Banduia</taxon>
    </lineage>
</organism>
<dbReference type="PANTHER" id="PTHR32438:SF5">
    <property type="entry name" value="4-ALPHA-GLUCANOTRANSFERASE DPE1, CHLOROPLASTIC_AMYLOPLASTIC"/>
    <property type="match status" value="1"/>
</dbReference>
<keyword evidence="6 12" id="KW-0328">Glycosyltransferase</keyword>
<keyword evidence="15" id="KW-1185">Reference proteome</keyword>
<evidence type="ECO:0000256" key="5">
    <source>
        <dbReference type="ARBA" id="ARBA00020295"/>
    </source>
</evidence>
<keyword evidence="7 12" id="KW-0808">Transferase</keyword>
<dbReference type="InterPro" id="IPR011330">
    <property type="entry name" value="Glyco_hydro/deAcase_b/a-brl"/>
</dbReference>
<dbReference type="Pfam" id="PF03065">
    <property type="entry name" value="Glyco_hydro_57"/>
    <property type="match status" value="1"/>
</dbReference>
<evidence type="ECO:0000256" key="9">
    <source>
        <dbReference type="ARBA" id="ARBA00031423"/>
    </source>
</evidence>
<accession>A0ABU2WI58</accession>
<dbReference type="SUPFAM" id="SSF51445">
    <property type="entry name" value="(Trans)glycosidases"/>
    <property type="match status" value="1"/>
</dbReference>
<dbReference type="InterPro" id="IPR004300">
    <property type="entry name" value="Glyco_hydro_57_N"/>
</dbReference>
<evidence type="ECO:0000256" key="2">
    <source>
        <dbReference type="ARBA" id="ARBA00005684"/>
    </source>
</evidence>
<evidence type="ECO:0000313" key="15">
    <source>
        <dbReference type="Proteomes" id="UP001254608"/>
    </source>
</evidence>
<evidence type="ECO:0000313" key="14">
    <source>
        <dbReference type="EMBL" id="MDT0496966.1"/>
    </source>
</evidence>
<dbReference type="EMBL" id="JAVRIC010000006">
    <property type="protein sequence ID" value="MDT0496966.1"/>
    <property type="molecule type" value="Genomic_DNA"/>
</dbReference>
<comment type="caution">
    <text evidence="14">The sequence shown here is derived from an EMBL/GenBank/DDBJ whole genome shotgun (WGS) entry which is preliminary data.</text>
</comment>
<dbReference type="NCBIfam" id="NF011080">
    <property type="entry name" value="PRK14508.1-3"/>
    <property type="match status" value="1"/>
</dbReference>
<dbReference type="GO" id="GO:0004134">
    <property type="term" value="F:4-alpha-glucanotransferase activity"/>
    <property type="evidence" value="ECO:0007669"/>
    <property type="project" value="UniProtKB-EC"/>
</dbReference>
<dbReference type="PANTHER" id="PTHR32438">
    <property type="entry name" value="4-ALPHA-GLUCANOTRANSFERASE DPE1, CHLOROPLASTIC/AMYLOPLASTIC"/>
    <property type="match status" value="1"/>
</dbReference>
<evidence type="ECO:0000256" key="12">
    <source>
        <dbReference type="RuleBase" id="RU361207"/>
    </source>
</evidence>
<reference evidence="14 15" key="1">
    <citation type="submission" date="2023-09" db="EMBL/GenBank/DDBJ databases">
        <authorList>
            <person name="Rey-Velasco X."/>
        </authorList>
    </citation>
    <scope>NUCLEOTIDE SEQUENCE [LARGE SCALE GENOMIC DNA]</scope>
    <source>
        <strain evidence="14 15">W345</strain>
    </source>
</reference>
<sequence>MIIPTADPRLRIVLGWHMHQPEYRDPASGEFRLPWTYLHAIKDYADMAAHLEQHPQARAVVNFVPLLLEQIEDYAQRIERCLNDGQPIGDETLDLLLAASIPADADVRRRAIEHCLRAHPERLIGRYPVYRRLAAEALRLLDHDDELRATPEVFFTDLATWYHLAWTGEAQKRQDRFIQSLIAQNRIYTVAQRRELLRLYGECMGGLVPRYRALAESGRVELSLTPYGHPIVPLLLDIGSAQQAMPQAPLPSPPHYPGGQQRSRWHFAQALDAFKQRFGFIPQGVWCSEGGVSDATLDLLGEFDFSWTVTGQGVLGHSGADDPHRPYTVGGRTLACFFRDDGLSDAIGFKYSNWHADDAAADLVAHLESIAAQARAAGDAERVVTIYLDGENAWEYFPDNGYHFLDALYARLEDHPQLRMQTFSDIVAQAAPRASLPRLVAGSWVYGTFSTWIGSADKNRGWERLIEAKQAFDQKSHALDEASLARAERQLAVCEGSDWFWWFGDDNPASAVASFDRLYRQQLERLYDILGLPAPANLEQALSRGGGAAAAGGTMKAGSADDQPPPIAPDQIAPAKVLMAARGAGVLLHISSLPDAPGNGDFSHSAYRFIEFCAEAGFDVWQLLPLGATHEDGSPYLSLSANAGNPLLISLDWLVDHGWLPGYEATADDAKTMRREALVAAWHGFQEKADAQWRVRFDAFRDAQADWLDDYCLFAALNAQHGGRSWIEWPQTLRDREASALSEAKGRLDEQLQRIAFEQFVFFTQWHEIRDYAQRHDVRLFGDLPLFVAHHSADVWAHRELFHVDAHGQAELVAGVPPDYFAEDGQIWGNPLYRWSNHEREGYAWWVRRMRTQWSLFDIVRIDHFRGLSAYWELKAGSQTARGGRWVPAPGDALLTQLHRSLYPLNLVAEDLGEITPDVYELRDRHHLPGMRVLQFAFDGDPNNLHLPQNTHGPLLMYTGTHDNNTTCAWWEELDPATQDYARFYLLHPEEPMPWPMIHTALASTAPLAIVPMQDLLGLGAEARMNTPGTVENNWSWRFEWSQLPGDLRARLRELIQRYGRLGDGAAGPE</sequence>
<proteinExistence type="inferred from homology"/>
<evidence type="ECO:0000256" key="1">
    <source>
        <dbReference type="ARBA" id="ARBA00000439"/>
    </source>
</evidence>
<evidence type="ECO:0000256" key="4">
    <source>
        <dbReference type="ARBA" id="ARBA00012560"/>
    </source>
</evidence>
<evidence type="ECO:0000256" key="6">
    <source>
        <dbReference type="ARBA" id="ARBA00022676"/>
    </source>
</evidence>
<dbReference type="InterPro" id="IPR003385">
    <property type="entry name" value="Glyco_hydro_77"/>
</dbReference>
<comment type="catalytic activity">
    <reaction evidence="1 12">
        <text>Transfers a segment of a (1-&gt;4)-alpha-D-glucan to a new position in an acceptor, which may be glucose or a (1-&gt;4)-alpha-D-glucan.</text>
        <dbReference type="EC" id="2.4.1.25"/>
    </reaction>
</comment>
<dbReference type="NCBIfam" id="TIGR00217">
    <property type="entry name" value="malQ"/>
    <property type="match status" value="1"/>
</dbReference>
<dbReference type="EC" id="2.4.1.25" evidence="4 12"/>
<dbReference type="Gene3D" id="3.20.110.10">
    <property type="entry name" value="Glycoside hydrolase 38, N terminal domain"/>
    <property type="match status" value="1"/>
</dbReference>
<feature type="domain" description="Glycoside hydrolase family 57 N-terminal" evidence="13">
    <location>
        <begin position="13"/>
        <end position="434"/>
    </location>
</feature>
<keyword evidence="8 11" id="KW-0119">Carbohydrate metabolism</keyword>
<evidence type="ECO:0000256" key="8">
    <source>
        <dbReference type="ARBA" id="ARBA00023277"/>
    </source>
</evidence>
<name>A0ABU2WI58_9GAMM</name>